<evidence type="ECO:0000259" key="8">
    <source>
        <dbReference type="Pfam" id="PF23247"/>
    </source>
</evidence>
<evidence type="ECO:0000256" key="4">
    <source>
        <dbReference type="ARBA" id="ARBA00022840"/>
    </source>
</evidence>
<dbReference type="InParanoid" id="A0A061F6T2"/>
<reference evidence="9 10" key="1">
    <citation type="journal article" date="2013" name="Genome Biol.">
        <title>The genome sequence of the most widely cultivated cacao type and its use to identify candidate genes regulating pod color.</title>
        <authorList>
            <person name="Motamayor J.C."/>
            <person name="Mockaitis K."/>
            <person name="Schmutz J."/>
            <person name="Haiminen N."/>
            <person name="Iii D.L."/>
            <person name="Cornejo O."/>
            <person name="Findley S.D."/>
            <person name="Zheng P."/>
            <person name="Utro F."/>
            <person name="Royaert S."/>
            <person name="Saski C."/>
            <person name="Jenkins J."/>
            <person name="Podicheti R."/>
            <person name="Zhao M."/>
            <person name="Scheffler B.E."/>
            <person name="Stack J.C."/>
            <person name="Feltus F.A."/>
            <person name="Mustiga G.M."/>
            <person name="Amores F."/>
            <person name="Phillips W."/>
            <person name="Marelli J.P."/>
            <person name="May G.D."/>
            <person name="Shapiro H."/>
            <person name="Ma J."/>
            <person name="Bustamante C.D."/>
            <person name="Schnell R.J."/>
            <person name="Main D."/>
            <person name="Gilbert D."/>
            <person name="Parida L."/>
            <person name="Kuhn D.N."/>
        </authorList>
    </citation>
    <scope>NUCLEOTIDE SEQUENCE [LARGE SCALE GENOMIC DNA]</scope>
    <source>
        <strain evidence="10">cv. Matina 1-6</strain>
    </source>
</reference>
<keyword evidence="3" id="KW-0611">Plant defense</keyword>
<dbReference type="InterPro" id="IPR042197">
    <property type="entry name" value="Apaf_helical"/>
</dbReference>
<gene>
    <name evidence="9" type="ORF">TCM_031096</name>
</gene>
<keyword evidence="5" id="KW-0175">Coiled coil</keyword>
<keyword evidence="2" id="KW-0547">Nucleotide-binding</keyword>
<feature type="domain" description="Disease resistance protein At4g27190-like leucine-rich repeats" evidence="8">
    <location>
        <begin position="977"/>
        <end position="1042"/>
    </location>
</feature>
<comment type="similarity">
    <text evidence="1">Belongs to the disease resistance NB-LRR family.</text>
</comment>
<dbReference type="AlphaFoldDB" id="A0A061F6T2"/>
<dbReference type="Gene3D" id="3.80.10.10">
    <property type="entry name" value="Ribonuclease Inhibitor"/>
    <property type="match status" value="3"/>
</dbReference>
<dbReference type="InterPro" id="IPR057135">
    <property type="entry name" value="At4g27190-like_LRR"/>
</dbReference>
<dbReference type="SUPFAM" id="SSF52047">
    <property type="entry name" value="RNI-like"/>
    <property type="match status" value="1"/>
</dbReference>
<evidence type="ECO:0000256" key="1">
    <source>
        <dbReference type="ARBA" id="ARBA00008894"/>
    </source>
</evidence>
<dbReference type="PRINTS" id="PR00364">
    <property type="entry name" value="DISEASERSIST"/>
</dbReference>
<proteinExistence type="inferred from homology"/>
<dbReference type="GO" id="GO:0005524">
    <property type="term" value="F:ATP binding"/>
    <property type="evidence" value="ECO:0007669"/>
    <property type="project" value="UniProtKB-KW"/>
</dbReference>
<protein>
    <submittedName>
        <fullName evidence="9">Cc-nbs-lrr resistance protein</fullName>
    </submittedName>
</protein>
<dbReference type="Gene3D" id="3.40.50.300">
    <property type="entry name" value="P-loop containing nucleotide triphosphate hydrolases"/>
    <property type="match status" value="1"/>
</dbReference>
<dbReference type="InterPro" id="IPR027417">
    <property type="entry name" value="P-loop_NTPase"/>
</dbReference>
<dbReference type="InterPro" id="IPR050905">
    <property type="entry name" value="Plant_NBS-LRR"/>
</dbReference>
<dbReference type="Pfam" id="PF00931">
    <property type="entry name" value="NB-ARC"/>
    <property type="match status" value="1"/>
</dbReference>
<dbReference type="InterPro" id="IPR002182">
    <property type="entry name" value="NB-ARC"/>
</dbReference>
<feature type="domain" description="NB-ARC" evidence="7">
    <location>
        <begin position="145"/>
        <end position="293"/>
    </location>
</feature>
<name>A0A061F6T2_THECC</name>
<evidence type="ECO:0000256" key="2">
    <source>
        <dbReference type="ARBA" id="ARBA00022741"/>
    </source>
</evidence>
<dbReference type="SUPFAM" id="SSF52540">
    <property type="entry name" value="P-loop containing nucleoside triphosphate hydrolases"/>
    <property type="match status" value="1"/>
</dbReference>
<dbReference type="PANTHER" id="PTHR33463:SF203">
    <property type="entry name" value="AAA+ ATPASE DOMAIN-CONTAINING PROTEIN"/>
    <property type="match status" value="1"/>
</dbReference>
<dbReference type="SUPFAM" id="SSF52058">
    <property type="entry name" value="L domain-like"/>
    <property type="match status" value="1"/>
</dbReference>
<dbReference type="GO" id="GO:0006952">
    <property type="term" value="P:defense response"/>
    <property type="evidence" value="ECO:0007669"/>
    <property type="project" value="UniProtKB-KW"/>
</dbReference>
<dbReference type="Gene3D" id="1.10.8.430">
    <property type="entry name" value="Helical domain of apoptotic protease-activating factors"/>
    <property type="match status" value="1"/>
</dbReference>
<dbReference type="eggNOG" id="KOG4658">
    <property type="taxonomic scope" value="Eukaryota"/>
</dbReference>
<dbReference type="HOGENOM" id="CLU_000427_3_1_1"/>
<feature type="domain" description="Disease resistance protein At4g27190-like leucine-rich repeats" evidence="8">
    <location>
        <begin position="712"/>
        <end position="812"/>
    </location>
</feature>
<evidence type="ECO:0000256" key="6">
    <source>
        <dbReference type="SAM" id="MobiDB-lite"/>
    </source>
</evidence>
<feature type="domain" description="Disease resistance protein At4g27190-like leucine-rich repeats" evidence="8">
    <location>
        <begin position="1059"/>
        <end position="1171"/>
    </location>
</feature>
<dbReference type="InterPro" id="IPR032675">
    <property type="entry name" value="LRR_dom_sf"/>
</dbReference>
<evidence type="ECO:0000256" key="5">
    <source>
        <dbReference type="SAM" id="Coils"/>
    </source>
</evidence>
<dbReference type="PANTHER" id="PTHR33463">
    <property type="entry name" value="NB-ARC DOMAIN-CONTAINING PROTEIN-RELATED"/>
    <property type="match status" value="1"/>
</dbReference>
<feature type="coiled-coil region" evidence="5">
    <location>
        <begin position="33"/>
        <end position="87"/>
    </location>
</feature>
<feature type="domain" description="Disease resistance protein At4g27190-like leucine-rich repeats" evidence="8">
    <location>
        <begin position="827"/>
        <end position="939"/>
    </location>
</feature>
<dbReference type="STRING" id="3641.A0A061F6T2"/>
<feature type="region of interest" description="Disordered" evidence="6">
    <location>
        <begin position="1183"/>
        <end position="1222"/>
    </location>
</feature>
<dbReference type="Gramene" id="EOY12583">
    <property type="protein sequence ID" value="EOY12583"/>
    <property type="gene ID" value="TCM_031096"/>
</dbReference>
<sequence length="1222" mass="139325">MAAAAMMVLILVAVYLTMLAYYFRYLNDFDGRVKEFLKRKKELIRAKHQLQKDVGSRDGMEAWLKDAKDVLEAVTTLQDNIQEKKRRLTSRLNLIQHFRLSKKIEEEERNINCLLRTYWENKFLSSSCSDPSQSLKSALTEIVKAMEDNSKSVISVCGQRGAGKTTLAGVVGKVAENYLKFRVVRLVVSQSTTTEVVQDTLAAFLKLKFKKKTEKERAEKLRLKLESEQGILIILDDFCKELNLKSIGIPDQMRCKILLITSDTTVCSSVGSSKEIQLGALQKDEALKLLEKSLSRKITSGISEVASDVAEECKRSPLAIIILGRALRGKGLDEWKEAFRSLNSELKDGESEEVRIVYRSVKLSYDHLKDNETKKFFSLCSLFPKNDPVAPQDLIRYAWGLGIFEGIDSIEKVSKKVKGVIENLKNSFLLLEHEKEHVQMQNGVLEAALRMISKDESFLRIKDVVGLWERPNNEDLESCSAISYVASKPKKLHDGEFRSEKLQILFLGGEGCKTISNEFLQHLKALKVLALRHGLLSANALQNLTNLRALHLEHCKLNGLSSLGKLKTLEILSFRGSDITELPDVIEELDNLRLLDLFDCQKLHRIPLNLIRKLSRLEELYFRHRNFEKWWSEEKSAEGSNPTPSNIISPSSLAIEPLKYQQSIDKLFDTKSRPSKVSVFVQNQSKEWNQTVNYLHRDHIVYHDNHVVPYLVQGVQTVRVECCDKFQAVFQDGFILRGMEDNSNSLLSDLTSLELEELSQLSWIWYGQTSNVSLQNLRTVKLKNCHRLKYLFSTSIAQRLEQLETLEIHGCNKLKQIIAETRDDLAVNETIHPSLLRPLCFPTLTTLKITGCPALEYVFQITKGQILPKLTQLEIGSCLELAQVFSFKDAADREEIEVPQLEKLALKNLISLKTFCSENCSIKLPSLEKFEVGACRRFSNDAMSKVIEHCRLKEFCLIKVGNQLCGEIFELPGGYVLSTMEKLILKEINKLEAIWKEPTQIVTLQNLTRLEVFKCNKLRTIFSLLHARNLLQLSHLVVQRCKDLEQIVDWDQISTSTSRLKPVCFPKLKEILIENCNNLKSLFPVSVAHLPKLETFRVNRALKLKRIFTHEGEAKVKSAQDIELWFPELKLLSLEKLPDLVTISPVVYACVFPVLDILVKKECPSLVTQFTKAESKPNVYAKTKENSLPKEENHSKLGRSATFHELPTNNGDIDWSRGMKMD</sequence>
<evidence type="ECO:0000256" key="3">
    <source>
        <dbReference type="ARBA" id="ARBA00022821"/>
    </source>
</evidence>
<evidence type="ECO:0000259" key="7">
    <source>
        <dbReference type="Pfam" id="PF00931"/>
    </source>
</evidence>
<evidence type="ECO:0000313" key="9">
    <source>
        <dbReference type="EMBL" id="EOY12583.1"/>
    </source>
</evidence>
<accession>A0A061F6T2</accession>
<keyword evidence="4" id="KW-0067">ATP-binding</keyword>
<organism evidence="9 10">
    <name type="scientific">Theobroma cacao</name>
    <name type="common">Cacao</name>
    <name type="synonym">Cocoa</name>
    <dbReference type="NCBI Taxonomy" id="3641"/>
    <lineage>
        <taxon>Eukaryota</taxon>
        <taxon>Viridiplantae</taxon>
        <taxon>Streptophyta</taxon>
        <taxon>Embryophyta</taxon>
        <taxon>Tracheophyta</taxon>
        <taxon>Spermatophyta</taxon>
        <taxon>Magnoliopsida</taxon>
        <taxon>eudicotyledons</taxon>
        <taxon>Gunneridae</taxon>
        <taxon>Pentapetalae</taxon>
        <taxon>rosids</taxon>
        <taxon>malvids</taxon>
        <taxon>Malvales</taxon>
        <taxon>Malvaceae</taxon>
        <taxon>Byttnerioideae</taxon>
        <taxon>Theobroma</taxon>
    </lineage>
</organism>
<dbReference type="Proteomes" id="UP000026915">
    <property type="component" value="Chromosome 7"/>
</dbReference>
<dbReference type="EMBL" id="CM001885">
    <property type="protein sequence ID" value="EOY12583.1"/>
    <property type="molecule type" value="Genomic_DNA"/>
</dbReference>
<dbReference type="Pfam" id="PF23247">
    <property type="entry name" value="LRR_RPS2"/>
    <property type="match status" value="4"/>
</dbReference>
<evidence type="ECO:0000313" key="10">
    <source>
        <dbReference type="Proteomes" id="UP000026915"/>
    </source>
</evidence>
<dbReference type="OMA" id="RRIANEC"/>
<dbReference type="GO" id="GO:0043531">
    <property type="term" value="F:ADP binding"/>
    <property type="evidence" value="ECO:0007669"/>
    <property type="project" value="InterPro"/>
</dbReference>
<feature type="compositionally biased region" description="Basic and acidic residues" evidence="6">
    <location>
        <begin position="1183"/>
        <end position="1195"/>
    </location>
</feature>
<keyword evidence="10" id="KW-1185">Reference proteome</keyword>